<feature type="non-terminal residue" evidence="1">
    <location>
        <position position="1"/>
    </location>
</feature>
<reference evidence="1" key="1">
    <citation type="journal article" date="2021" name="PeerJ">
        <title>Analysis of 44 Vibrio anguillarum genomes reveals high genetic diversity.</title>
        <authorList>
            <person name="Hansen M.J."/>
            <person name="Dalsgaard I."/>
        </authorList>
    </citation>
    <scope>NUCLEOTIDE SEQUENCE</scope>
    <source>
        <strain evidence="1">850617-1/1</strain>
    </source>
</reference>
<evidence type="ECO:0000313" key="1">
    <source>
        <dbReference type="EMBL" id="MBF4437930.1"/>
    </source>
</evidence>
<dbReference type="Proteomes" id="UP000786185">
    <property type="component" value="Unassembled WGS sequence"/>
</dbReference>
<accession>A0AAW4BIR0</accession>
<name>A0AAW4BIR0_VIBAN</name>
<sequence>TGQQVTPQEILTGIALIEIQSELDLVTTAKLLKHARAISRIKKK</sequence>
<protein>
    <submittedName>
        <fullName evidence="1">Regulator</fullName>
    </submittedName>
</protein>
<dbReference type="EMBL" id="SCLC01001486">
    <property type="protein sequence ID" value="MBF4437930.1"/>
    <property type="molecule type" value="Genomic_DNA"/>
</dbReference>
<gene>
    <name evidence="1" type="ORF">ERJ77_26300</name>
</gene>
<proteinExistence type="predicted"/>
<dbReference type="AlphaFoldDB" id="A0AAW4BIR0"/>
<organism evidence="1 2">
    <name type="scientific">Vibrio anguillarum</name>
    <name type="common">Listonella anguillarum</name>
    <dbReference type="NCBI Taxonomy" id="55601"/>
    <lineage>
        <taxon>Bacteria</taxon>
        <taxon>Pseudomonadati</taxon>
        <taxon>Pseudomonadota</taxon>
        <taxon>Gammaproteobacteria</taxon>
        <taxon>Vibrionales</taxon>
        <taxon>Vibrionaceae</taxon>
        <taxon>Vibrio</taxon>
    </lineage>
</organism>
<comment type="caution">
    <text evidence="1">The sequence shown here is derived from an EMBL/GenBank/DDBJ whole genome shotgun (WGS) entry which is preliminary data.</text>
</comment>
<evidence type="ECO:0000313" key="2">
    <source>
        <dbReference type="Proteomes" id="UP000786185"/>
    </source>
</evidence>